<gene>
    <name evidence="2" type="ORF">OGATHE_000041</name>
</gene>
<dbReference type="AlphaFoldDB" id="A0A9P8PV78"/>
<organism evidence="2 3">
    <name type="scientific">Ogataea polymorpha</name>
    <dbReference type="NCBI Taxonomy" id="460523"/>
    <lineage>
        <taxon>Eukaryota</taxon>
        <taxon>Fungi</taxon>
        <taxon>Dikarya</taxon>
        <taxon>Ascomycota</taxon>
        <taxon>Saccharomycotina</taxon>
        <taxon>Pichiomycetes</taxon>
        <taxon>Pichiales</taxon>
        <taxon>Pichiaceae</taxon>
        <taxon>Ogataea</taxon>
    </lineage>
</organism>
<dbReference type="Gene3D" id="2.120.10.80">
    <property type="entry name" value="Kelch-type beta propeller"/>
    <property type="match status" value="1"/>
</dbReference>
<evidence type="ECO:0000313" key="2">
    <source>
        <dbReference type="EMBL" id="KAH3678772.1"/>
    </source>
</evidence>
<dbReference type="PANTHER" id="PTHR23244">
    <property type="entry name" value="KELCH REPEAT DOMAIN"/>
    <property type="match status" value="1"/>
</dbReference>
<protein>
    <submittedName>
        <fullName evidence="2">Uncharacterized protein</fullName>
    </submittedName>
</protein>
<proteinExistence type="predicted"/>
<feature type="compositionally biased region" description="Polar residues" evidence="1">
    <location>
        <begin position="477"/>
        <end position="497"/>
    </location>
</feature>
<reference evidence="2" key="1">
    <citation type="journal article" date="2021" name="Open Biol.">
        <title>Shared evolutionary footprints suggest mitochondrial oxidative damage underlies multiple complex I losses in fungi.</title>
        <authorList>
            <person name="Schikora-Tamarit M.A."/>
            <person name="Marcet-Houben M."/>
            <person name="Nosek J."/>
            <person name="Gabaldon T."/>
        </authorList>
    </citation>
    <scope>NUCLEOTIDE SEQUENCE</scope>
    <source>
        <strain evidence="2">NCAIM Y.01608</strain>
    </source>
</reference>
<dbReference type="InterPro" id="IPR015915">
    <property type="entry name" value="Kelch-typ_b-propeller"/>
</dbReference>
<feature type="region of interest" description="Disordered" evidence="1">
    <location>
        <begin position="514"/>
        <end position="535"/>
    </location>
</feature>
<accession>A0A9P8PV78</accession>
<sequence>MDSYLAHAPPFMVPPVQMPRYEEFDLARKYDRPKFRTSARHQQYYQYYDKLNNDGLLFEPYSDSATARYYKEHRICSAQMNWQALTADSPSQPARERPLETSNLVTFPDLFAGDGVPHLIHHSLVRMGHRICLFGGLELMPDAEYEQYLRELTDDFSIPPANIHMHFDYELPAPLSKCKLTSLALRPNKNVYTYNSETSTLLKTCELDCIKTPPPLLCSGLQQISAYHFMLHAGFELHTHVEKRDGHVHISRTLDPQTAMWMFDVRTQVFTQLKVILSSSISTILPHYIPRFGHQIQGITIEQNNSPNDDDSLHSGPSHDHTIGSCSRYSRPAVVFVMGGYKLEEHTNRLVALNDLWKCELSASNTTDPSARGFQLEFSTEMICSLVGSPDILSDRFSFCYNARGEPLGPEKRQVIQGLFRHGTDAQWPKPRGFFSMDVVQTADLEQMVEGELVDQHAHISQPRPKKSRYFTGLQDEAQSPSPTPSLQAQLRASSPLSATERANMRQFFQYEGRMRSRTPSLTDETPRSSPSAAAAQFSSRAVRSTSLVVFGGSSIVHVKVVADDGSELLYSKVEVLSDMWCFDLNTETWTSVLTVRLSDNRPLKLCGHASASDGQQLMVIGGLRGYQLDDQLLAIRYSGDAAKQYLDIAERAFDAISEKVRPVINREVYDFFVLNFATRQWKHAETRLYNAKENLVTGHFIINVHVQALQFDSKVVICGGGDARVVDNNQLLLPDEQQDHLLGGAFEILSSLMKF</sequence>
<name>A0A9P8PV78_9ASCO</name>
<feature type="region of interest" description="Disordered" evidence="1">
    <location>
        <begin position="301"/>
        <end position="324"/>
    </location>
</feature>
<dbReference type="EMBL" id="JAEUBD010000013">
    <property type="protein sequence ID" value="KAH3678772.1"/>
    <property type="molecule type" value="Genomic_DNA"/>
</dbReference>
<dbReference type="PANTHER" id="PTHR23244:SF456">
    <property type="entry name" value="MULTIPLE EPIDERMAL GROWTH FACTOR-LIKE DOMAINS PROTEIN 8"/>
    <property type="match status" value="1"/>
</dbReference>
<feature type="compositionally biased region" description="Basic and acidic residues" evidence="1">
    <location>
        <begin position="311"/>
        <end position="322"/>
    </location>
</feature>
<reference evidence="2" key="2">
    <citation type="submission" date="2021-01" db="EMBL/GenBank/DDBJ databases">
        <authorList>
            <person name="Schikora-Tamarit M.A."/>
        </authorList>
    </citation>
    <scope>NUCLEOTIDE SEQUENCE</scope>
    <source>
        <strain evidence="2">NCAIM Y.01608</strain>
    </source>
</reference>
<comment type="caution">
    <text evidence="2">The sequence shown here is derived from an EMBL/GenBank/DDBJ whole genome shotgun (WGS) entry which is preliminary data.</text>
</comment>
<dbReference type="SUPFAM" id="SSF117281">
    <property type="entry name" value="Kelch motif"/>
    <property type="match status" value="1"/>
</dbReference>
<feature type="region of interest" description="Disordered" evidence="1">
    <location>
        <begin position="475"/>
        <end position="497"/>
    </location>
</feature>
<evidence type="ECO:0000256" key="1">
    <source>
        <dbReference type="SAM" id="MobiDB-lite"/>
    </source>
</evidence>
<dbReference type="Proteomes" id="UP000788993">
    <property type="component" value="Unassembled WGS sequence"/>
</dbReference>
<keyword evidence="3" id="KW-1185">Reference proteome</keyword>
<evidence type="ECO:0000313" key="3">
    <source>
        <dbReference type="Proteomes" id="UP000788993"/>
    </source>
</evidence>